<accession>A0A8K0TGV4</accession>
<dbReference type="AlphaFoldDB" id="A0A8K0TGV4"/>
<name>A0A8K0TGV4_9PEZI</name>
<evidence type="ECO:0000256" key="1">
    <source>
        <dbReference type="SAM" id="MobiDB-lite"/>
    </source>
</evidence>
<dbReference type="Proteomes" id="UP000813385">
    <property type="component" value="Unassembled WGS sequence"/>
</dbReference>
<protein>
    <recommendedName>
        <fullName evidence="5">MFS maltose permease</fullName>
    </recommendedName>
</protein>
<evidence type="ECO:0000313" key="3">
    <source>
        <dbReference type="EMBL" id="KAH7362230.1"/>
    </source>
</evidence>
<keyword evidence="2" id="KW-0472">Membrane</keyword>
<evidence type="ECO:0000313" key="4">
    <source>
        <dbReference type="Proteomes" id="UP000813385"/>
    </source>
</evidence>
<dbReference type="EMBL" id="JAGPXD010000003">
    <property type="protein sequence ID" value="KAH7362230.1"/>
    <property type="molecule type" value="Genomic_DNA"/>
</dbReference>
<evidence type="ECO:0008006" key="5">
    <source>
        <dbReference type="Google" id="ProtNLM"/>
    </source>
</evidence>
<sequence length="564" mass="63033">MGTSIEIRHRLALRRLLFQRIFKSPSATRPFTSNTALASRARPQLPFLSIPVTTNRRVRYFTTENKNWLKHEGRMFVRYNVAFWGSLVCIGGILFLLNQEWLEKSYPTPHEWSMMTRMLARGAKSAARDTGTGGGKNWGEIIVTCEEIIKRLQDPKIDGAGVKELLNDEPLTIEGLGSVGKDISDKDENWRRGYYEIMLMLGNALEHTDGWVRDTTRNITLPPKYVVGPSNPKPQPMPIGAPTAPKEEDCVPAYDSAENVYLRILTTKGFTAKQKMDAALSYAFFLDFKKMPDAAERVFDWALAIATESTAPSSPPLVEPRTLTINDKSTPPPENILTVLTAIATHKARTGDMGAALPMFVSILRARRSLPTTPPPGSEEEGSRGPISLWENLKKVAAAPTYPPPPPDGTQAPWRSPRHLCEEAALHLYIGEILYSSNDSTNSREEGLAWTRDGVDIAEEQLRDLGTETSRPRSVCKDCLSTGLKNWSAMVKRLAKEEELEKKKREENPPKSSFGGFWSQPKPAETDGRWAAEQAVVYERIKRTNELLVEMAPPPVGFQDLFKA</sequence>
<dbReference type="OrthoDB" id="5408102at2759"/>
<organism evidence="3 4">
    <name type="scientific">Plectosphaerella cucumerina</name>
    <dbReference type="NCBI Taxonomy" id="40658"/>
    <lineage>
        <taxon>Eukaryota</taxon>
        <taxon>Fungi</taxon>
        <taxon>Dikarya</taxon>
        <taxon>Ascomycota</taxon>
        <taxon>Pezizomycotina</taxon>
        <taxon>Sordariomycetes</taxon>
        <taxon>Hypocreomycetidae</taxon>
        <taxon>Glomerellales</taxon>
        <taxon>Plectosphaerellaceae</taxon>
        <taxon>Plectosphaerella</taxon>
    </lineage>
</organism>
<keyword evidence="2" id="KW-1133">Transmembrane helix</keyword>
<keyword evidence="2" id="KW-0812">Transmembrane</keyword>
<evidence type="ECO:0000256" key="2">
    <source>
        <dbReference type="SAM" id="Phobius"/>
    </source>
</evidence>
<gene>
    <name evidence="3" type="ORF">B0T11DRAFT_280414</name>
</gene>
<feature type="transmembrane region" description="Helical" evidence="2">
    <location>
        <begin position="76"/>
        <end position="97"/>
    </location>
</feature>
<proteinExistence type="predicted"/>
<keyword evidence="4" id="KW-1185">Reference proteome</keyword>
<feature type="compositionally biased region" description="Basic and acidic residues" evidence="1">
    <location>
        <begin position="498"/>
        <end position="509"/>
    </location>
</feature>
<reference evidence="3" key="1">
    <citation type="journal article" date="2021" name="Nat. Commun.">
        <title>Genetic determinants of endophytism in the Arabidopsis root mycobiome.</title>
        <authorList>
            <person name="Mesny F."/>
            <person name="Miyauchi S."/>
            <person name="Thiergart T."/>
            <person name="Pickel B."/>
            <person name="Atanasova L."/>
            <person name="Karlsson M."/>
            <person name="Huettel B."/>
            <person name="Barry K.W."/>
            <person name="Haridas S."/>
            <person name="Chen C."/>
            <person name="Bauer D."/>
            <person name="Andreopoulos W."/>
            <person name="Pangilinan J."/>
            <person name="LaButti K."/>
            <person name="Riley R."/>
            <person name="Lipzen A."/>
            <person name="Clum A."/>
            <person name="Drula E."/>
            <person name="Henrissat B."/>
            <person name="Kohler A."/>
            <person name="Grigoriev I.V."/>
            <person name="Martin F.M."/>
            <person name="Hacquard S."/>
        </authorList>
    </citation>
    <scope>NUCLEOTIDE SEQUENCE</scope>
    <source>
        <strain evidence="3">MPI-CAGE-AT-0016</strain>
    </source>
</reference>
<feature type="region of interest" description="Disordered" evidence="1">
    <location>
        <begin position="498"/>
        <end position="528"/>
    </location>
</feature>
<comment type="caution">
    <text evidence="3">The sequence shown here is derived from an EMBL/GenBank/DDBJ whole genome shotgun (WGS) entry which is preliminary data.</text>
</comment>